<name>A0AA88LPA7_TACVA</name>
<organism evidence="3 4">
    <name type="scientific">Tachysurus vachellii</name>
    <name type="common">Darkbarbel catfish</name>
    <name type="synonym">Pelteobagrus vachellii</name>
    <dbReference type="NCBI Taxonomy" id="175792"/>
    <lineage>
        <taxon>Eukaryota</taxon>
        <taxon>Metazoa</taxon>
        <taxon>Chordata</taxon>
        <taxon>Craniata</taxon>
        <taxon>Vertebrata</taxon>
        <taxon>Euteleostomi</taxon>
        <taxon>Actinopterygii</taxon>
        <taxon>Neopterygii</taxon>
        <taxon>Teleostei</taxon>
        <taxon>Ostariophysi</taxon>
        <taxon>Siluriformes</taxon>
        <taxon>Bagridae</taxon>
        <taxon>Tachysurus</taxon>
    </lineage>
</organism>
<feature type="transmembrane region" description="Helical" evidence="2">
    <location>
        <begin position="209"/>
        <end position="228"/>
    </location>
</feature>
<feature type="region of interest" description="Disordered" evidence="1">
    <location>
        <begin position="81"/>
        <end position="133"/>
    </location>
</feature>
<gene>
    <name evidence="3" type="ORF">Q7C36_022978</name>
</gene>
<accession>A0AA88LPA7</accession>
<feature type="compositionally biased region" description="Basic residues" evidence="1">
    <location>
        <begin position="322"/>
        <end position="331"/>
    </location>
</feature>
<protein>
    <submittedName>
        <fullName evidence="3">Uncharacterized protein</fullName>
    </submittedName>
</protein>
<feature type="region of interest" description="Disordered" evidence="1">
    <location>
        <begin position="312"/>
        <end position="331"/>
    </location>
</feature>
<evidence type="ECO:0000313" key="4">
    <source>
        <dbReference type="Proteomes" id="UP001187315"/>
    </source>
</evidence>
<dbReference type="AlphaFoldDB" id="A0AA88LPA7"/>
<dbReference type="Proteomes" id="UP001187315">
    <property type="component" value="Unassembled WGS sequence"/>
</dbReference>
<proteinExistence type="predicted"/>
<evidence type="ECO:0000256" key="1">
    <source>
        <dbReference type="SAM" id="MobiDB-lite"/>
    </source>
</evidence>
<keyword evidence="2" id="KW-1133">Transmembrane helix</keyword>
<dbReference type="EMBL" id="JAVHJS010000025">
    <property type="protein sequence ID" value="KAK2816707.1"/>
    <property type="molecule type" value="Genomic_DNA"/>
</dbReference>
<keyword evidence="4" id="KW-1185">Reference proteome</keyword>
<reference evidence="3" key="1">
    <citation type="submission" date="2023-08" db="EMBL/GenBank/DDBJ databases">
        <title>Pelteobagrus vachellii genome.</title>
        <authorList>
            <person name="Liu H."/>
        </authorList>
    </citation>
    <scope>NUCLEOTIDE SEQUENCE</scope>
    <source>
        <strain evidence="3">PRFRI_2022a</strain>
        <tissue evidence="3">Muscle</tissue>
    </source>
</reference>
<comment type="caution">
    <text evidence="3">The sequence shown here is derived from an EMBL/GenBank/DDBJ whole genome shotgun (WGS) entry which is preliminary data.</text>
</comment>
<evidence type="ECO:0000256" key="2">
    <source>
        <dbReference type="SAM" id="Phobius"/>
    </source>
</evidence>
<sequence>MDVFKRLSSFIKPKAIAYLRKHSRDVGISSFCLGLIEKLLESDFVCPCQPLYNEFQCASYAIVPFFVCFIYTLCNLEESSVTEGGGKEDESKRKVSSSTDTSTKPEARRRDDVPAEPENRGTEDVRENTTRSFAEKSEEVKSSCTCEKFHYSLLISSIWLFFFFVDGHYVACACSDWGGEYTVTGALQWCKPKGNETEVLGCLQKTQRYMFISQMVGFGILLMIGVMMCCCVKLCCKGCSVCCCAPNKRKASEEQEVPQSDLMMEQSHPMANLHMTMAFIFWIINNRPPAVDVFSSTPVEFFSVKGGVMNSTHEETPQSCHNKTHTTPHSV</sequence>
<keyword evidence="2" id="KW-0812">Transmembrane</keyword>
<evidence type="ECO:0000313" key="3">
    <source>
        <dbReference type="EMBL" id="KAK2816707.1"/>
    </source>
</evidence>
<keyword evidence="2" id="KW-0472">Membrane</keyword>
<feature type="compositionally biased region" description="Basic and acidic residues" evidence="1">
    <location>
        <begin position="103"/>
        <end position="133"/>
    </location>
</feature>